<reference evidence="5" key="1">
    <citation type="submission" date="2023-10" db="EMBL/GenBank/DDBJ databases">
        <title>Genome assembly of Pristionchus species.</title>
        <authorList>
            <person name="Yoshida K."/>
            <person name="Sommer R.J."/>
        </authorList>
    </citation>
    <scope>NUCLEOTIDE SEQUENCE</scope>
    <source>
        <strain evidence="5">RS5133</strain>
    </source>
</reference>
<proteinExistence type="predicted"/>
<keyword evidence="6" id="KW-1185">Reference proteome</keyword>
<dbReference type="PANTHER" id="PTHR46219:SF5">
    <property type="entry name" value="SHKT DOMAIN-CONTAINING PROTEIN"/>
    <property type="match status" value="1"/>
</dbReference>
<feature type="non-terminal residue" evidence="5">
    <location>
        <position position="1"/>
    </location>
</feature>
<dbReference type="Gene3D" id="1.10.10.1940">
    <property type="match status" value="2"/>
</dbReference>
<dbReference type="PANTHER" id="PTHR46219">
    <property type="entry name" value="PROTEIN CBG11138"/>
    <property type="match status" value="1"/>
</dbReference>
<keyword evidence="2" id="KW-1015">Disulfide bond</keyword>
<evidence type="ECO:0000259" key="4">
    <source>
        <dbReference type="PROSITE" id="PS51670"/>
    </source>
</evidence>
<comment type="caution">
    <text evidence="5">The sequence shown here is derived from an EMBL/GenBank/DDBJ whole genome shotgun (WGS) entry which is preliminary data.</text>
</comment>
<feature type="non-terminal residue" evidence="5">
    <location>
        <position position="78"/>
    </location>
</feature>
<dbReference type="PROSITE" id="PS51670">
    <property type="entry name" value="SHKT"/>
    <property type="match status" value="1"/>
</dbReference>
<organism evidence="5 6">
    <name type="scientific">Pristionchus fissidentatus</name>
    <dbReference type="NCBI Taxonomy" id="1538716"/>
    <lineage>
        <taxon>Eukaryota</taxon>
        <taxon>Metazoa</taxon>
        <taxon>Ecdysozoa</taxon>
        <taxon>Nematoda</taxon>
        <taxon>Chromadorea</taxon>
        <taxon>Rhabditida</taxon>
        <taxon>Rhabditina</taxon>
        <taxon>Diplogasteromorpha</taxon>
        <taxon>Diplogasteroidea</taxon>
        <taxon>Neodiplogasteridae</taxon>
        <taxon>Pristionchus</taxon>
    </lineage>
</organism>
<evidence type="ECO:0000256" key="3">
    <source>
        <dbReference type="PROSITE-ProRule" id="PRU01005"/>
    </source>
</evidence>
<dbReference type="EMBL" id="BTSY01000007">
    <property type="protein sequence ID" value="GMT35728.1"/>
    <property type="molecule type" value="Genomic_DNA"/>
</dbReference>
<evidence type="ECO:0000256" key="2">
    <source>
        <dbReference type="ARBA" id="ARBA00023157"/>
    </source>
</evidence>
<feature type="domain" description="ShKT" evidence="4">
    <location>
        <begin position="1"/>
        <end position="24"/>
    </location>
</feature>
<evidence type="ECO:0000313" key="6">
    <source>
        <dbReference type="Proteomes" id="UP001432322"/>
    </source>
</evidence>
<accession>A0AAV5WZU1</accession>
<dbReference type="Pfam" id="PF01549">
    <property type="entry name" value="ShK"/>
    <property type="match status" value="2"/>
</dbReference>
<comment type="caution">
    <text evidence="3">Lacks conserved residue(s) required for the propagation of feature annotation.</text>
</comment>
<dbReference type="Proteomes" id="UP001432322">
    <property type="component" value="Unassembled WGS sequence"/>
</dbReference>
<evidence type="ECO:0000313" key="5">
    <source>
        <dbReference type="EMBL" id="GMT35728.1"/>
    </source>
</evidence>
<dbReference type="AlphaFoldDB" id="A0AAV5WZU1"/>
<protein>
    <recommendedName>
        <fullName evidence="4">ShKT domain-containing protein</fullName>
    </recommendedName>
</protein>
<gene>
    <name evidence="5" type="ORF">PFISCL1PPCAC_27025</name>
</gene>
<name>A0AAV5WZU1_9BILA</name>
<dbReference type="FunFam" id="1.10.10.1940:FF:000002">
    <property type="entry name" value="PHAryngeal gland Toxin-related"/>
    <property type="match status" value="1"/>
</dbReference>
<keyword evidence="1" id="KW-0732">Signal</keyword>
<dbReference type="InterPro" id="IPR003582">
    <property type="entry name" value="ShKT_dom"/>
</dbReference>
<sequence>AYLCNNGLYYNLMTQQCPKTCGRCAGTGAPTATCVDLLYPTTGVSDCPSRTGLCNNSMYYTLMTQQCPRTCGRCATGK</sequence>
<dbReference type="SMART" id="SM00254">
    <property type="entry name" value="ShKT"/>
    <property type="match status" value="2"/>
</dbReference>
<evidence type="ECO:0000256" key="1">
    <source>
        <dbReference type="ARBA" id="ARBA00022729"/>
    </source>
</evidence>